<gene>
    <name evidence="1" type="ORF">Metal_0838</name>
</gene>
<dbReference type="AlphaFoldDB" id="H8GR08"/>
<sequence length="186" mass="21049">MNKIALTHSADIYQKATPVLHIQGIGGKRWKRNVAKGGRIGPWLQAEYSILNTKVWEARIPCLYLVGGADGKIRYVGISRNRMKDRWRVSPAYDAETMIRLPENQLFHSQCWKQIERETEVNRNATFEVRCINADQLLPLLERMGPPLSAFTALRGDGEGIVAGVERWLCNNKSGELVSWNIAMTA</sequence>
<proteinExistence type="predicted"/>
<dbReference type="Proteomes" id="UP000005090">
    <property type="component" value="Chromosome"/>
</dbReference>
<accession>H8GR08</accession>
<dbReference type="STRING" id="686340.Metal_0838"/>
<organism evidence="1 2">
    <name type="scientific">Methylomicrobium album BG8</name>
    <dbReference type="NCBI Taxonomy" id="686340"/>
    <lineage>
        <taxon>Bacteria</taxon>
        <taxon>Pseudomonadati</taxon>
        <taxon>Pseudomonadota</taxon>
        <taxon>Gammaproteobacteria</taxon>
        <taxon>Methylococcales</taxon>
        <taxon>Methylococcaceae</taxon>
        <taxon>Methylomicrobium</taxon>
    </lineage>
</organism>
<dbReference type="RefSeq" id="WP_005369928.1">
    <property type="nucleotide sequence ID" value="NZ_CM001475.1"/>
</dbReference>
<name>H8GR08_METAL</name>
<dbReference type="EMBL" id="CM001475">
    <property type="protein sequence ID" value="EIC28667.1"/>
    <property type="molecule type" value="Genomic_DNA"/>
</dbReference>
<dbReference type="eggNOG" id="ENOG5032RAK">
    <property type="taxonomic scope" value="Bacteria"/>
</dbReference>
<evidence type="ECO:0000313" key="1">
    <source>
        <dbReference type="EMBL" id="EIC28667.1"/>
    </source>
</evidence>
<dbReference type="HOGENOM" id="CLU_1452838_0_0_6"/>
<keyword evidence="2" id="KW-1185">Reference proteome</keyword>
<protein>
    <submittedName>
        <fullName evidence="1">Uncharacterized protein</fullName>
    </submittedName>
</protein>
<reference evidence="1 2" key="1">
    <citation type="journal article" date="2013" name="Genome Announc.">
        <title>Genome Sequence of the Obligate Gammaproteobacterial Methanotroph Methylomicrobium album Strain BG8.</title>
        <authorList>
            <person name="Kits K.D."/>
            <person name="Kalyuzhnaya M.G."/>
            <person name="Klotz M.G."/>
            <person name="Jetten M.S."/>
            <person name="Op den Camp H.J."/>
            <person name="Vuilleumier S."/>
            <person name="Bringel F."/>
            <person name="Dispirito A.A."/>
            <person name="Murrell J.C."/>
            <person name="Bruce D."/>
            <person name="Cheng J.F."/>
            <person name="Copeland A."/>
            <person name="Goodwin L."/>
            <person name="Hauser L."/>
            <person name="Lajus A."/>
            <person name="Land M.L."/>
            <person name="Lapidus A."/>
            <person name="Lucas S."/>
            <person name="Medigue C."/>
            <person name="Pitluck S."/>
            <person name="Woyke T."/>
            <person name="Zeytun A."/>
            <person name="Stein L.Y."/>
        </authorList>
    </citation>
    <scope>NUCLEOTIDE SEQUENCE [LARGE SCALE GENOMIC DNA]</scope>
    <source>
        <strain evidence="1 2">BG8</strain>
    </source>
</reference>
<evidence type="ECO:0000313" key="2">
    <source>
        <dbReference type="Proteomes" id="UP000005090"/>
    </source>
</evidence>